<evidence type="ECO:0000256" key="5">
    <source>
        <dbReference type="ARBA" id="ARBA00022794"/>
    </source>
</evidence>
<gene>
    <name evidence="13" type="ORF">JOQ06_022054</name>
</gene>
<evidence type="ECO:0000256" key="7">
    <source>
        <dbReference type="ARBA" id="ARBA00023069"/>
    </source>
</evidence>
<feature type="compositionally biased region" description="Basic and acidic residues" evidence="12">
    <location>
        <begin position="235"/>
        <end position="246"/>
    </location>
</feature>
<keyword evidence="9" id="KW-0966">Cell projection</keyword>
<protein>
    <recommendedName>
        <fullName evidence="11">Protein FAM161A</fullName>
    </recommendedName>
</protein>
<evidence type="ECO:0000313" key="14">
    <source>
        <dbReference type="Proteomes" id="UP001219934"/>
    </source>
</evidence>
<keyword evidence="14" id="KW-1185">Reference proteome</keyword>
<feature type="region of interest" description="Disordered" evidence="12">
    <location>
        <begin position="131"/>
        <end position="190"/>
    </location>
</feature>
<dbReference type="GO" id="GO:0044782">
    <property type="term" value="P:cilium organization"/>
    <property type="evidence" value="ECO:0007669"/>
    <property type="project" value="TreeGrafter"/>
</dbReference>
<dbReference type="PANTHER" id="PTHR21501">
    <property type="entry name" value="PROTEIN FAM-161"/>
    <property type="match status" value="1"/>
</dbReference>
<dbReference type="AlphaFoldDB" id="A0AAD6A593"/>
<dbReference type="PANTHER" id="PTHR21501:SF3">
    <property type="entry name" value="PROTEIN FAM161A"/>
    <property type="match status" value="1"/>
</dbReference>
<organism evidence="13 14">
    <name type="scientific">Pogonophryne albipinna</name>
    <dbReference type="NCBI Taxonomy" id="1090488"/>
    <lineage>
        <taxon>Eukaryota</taxon>
        <taxon>Metazoa</taxon>
        <taxon>Chordata</taxon>
        <taxon>Craniata</taxon>
        <taxon>Vertebrata</taxon>
        <taxon>Euteleostomi</taxon>
        <taxon>Actinopterygii</taxon>
        <taxon>Neopterygii</taxon>
        <taxon>Teleostei</taxon>
        <taxon>Neoteleostei</taxon>
        <taxon>Acanthomorphata</taxon>
        <taxon>Eupercaria</taxon>
        <taxon>Perciformes</taxon>
        <taxon>Notothenioidei</taxon>
        <taxon>Pogonophryne</taxon>
    </lineage>
</organism>
<evidence type="ECO:0000256" key="2">
    <source>
        <dbReference type="ARBA" id="ARBA00004120"/>
    </source>
</evidence>
<feature type="compositionally biased region" description="Basic and acidic residues" evidence="12">
    <location>
        <begin position="653"/>
        <end position="667"/>
    </location>
</feature>
<feature type="compositionally biased region" description="Polar residues" evidence="12">
    <location>
        <begin position="212"/>
        <end position="221"/>
    </location>
</feature>
<feature type="region of interest" description="Disordered" evidence="12">
    <location>
        <begin position="596"/>
        <end position="699"/>
    </location>
</feature>
<sequence>MANAHRTNALVTSCLKTPVDPHTKAPLASYERGRRVLPHTDTCLTDNRDYEREREYEDSGSDFCEEDYVGRGGPLMLTDYRAAGERLDLSEIFFSNEEYYSKLEELKKAHLRTMAELESMYRRKLQLKASEPPGATALQADRHRVPWSHGNPAASRHLKKSQSAVELRRSFPRSDDSDEEEETHVEKGLVFSPKEHIKNMWQDFKLSPKHLSASSVQSLSADQKKPRKGRGKKRQEHEDREQDNLKPKSTVPEPFQMMLREDERQKRGIKSRSEIEQENADLRRQLEELTECQRKFRASPIPAHVHLPLYEDLQGRKKREDVQPRTLQKPFSFLERERLKKEQKERHPSPNEDRVKPFRAKPVPRSVYAAATGEQMKEEQLYRSIKIQMRAQEMLHSAAMPPSMLTRRLSDRKKIKDGSSEVKGDDNICHKPHIHTEMPDFDARYRRFQKHLEKQKEVKPTTTCEPFELRTSHISSHRERILADMEKEQSSPKAMRWPHVRPGKSRTANSSLCSSLSGSLEILPGKVTDATKKRHNAVRKQGLQRKKEYQQEINEMKQRVKGRPLLLEQVAQAAEKRYADALQGCDLTEDFISSKAAGAGSEHNASESRDSTQSEQEEPDMGYKPVHYRKVFMGDNDVDPEEKEGGSDATSRGLRDSEDASSHHSDQDSDGSYHYSDDHENYSDDSEHEADTTKQEEGK</sequence>
<name>A0AAD6A593_9TELE</name>
<keyword evidence="4" id="KW-0963">Cytoplasm</keyword>
<feature type="region of interest" description="Disordered" evidence="12">
    <location>
        <begin position="316"/>
        <end position="357"/>
    </location>
</feature>
<proteinExistence type="inferred from homology"/>
<feature type="region of interest" description="Disordered" evidence="12">
    <location>
        <begin position="413"/>
        <end position="434"/>
    </location>
</feature>
<keyword evidence="7" id="KW-0969">Cilium</keyword>
<evidence type="ECO:0000256" key="10">
    <source>
        <dbReference type="ARBA" id="ARBA00037165"/>
    </source>
</evidence>
<comment type="caution">
    <text evidence="13">The sequence shown here is derived from an EMBL/GenBank/DDBJ whole genome shotgun (WGS) entry which is preliminary data.</text>
</comment>
<accession>A0AAD6A593</accession>
<dbReference type="EMBL" id="JAPTMU010000425">
    <property type="protein sequence ID" value="KAJ4918694.1"/>
    <property type="molecule type" value="Genomic_DNA"/>
</dbReference>
<keyword evidence="5" id="KW-0970">Cilium biogenesis/degradation</keyword>
<evidence type="ECO:0000256" key="1">
    <source>
        <dbReference type="ARBA" id="ARBA00004114"/>
    </source>
</evidence>
<feature type="region of interest" description="Disordered" evidence="12">
    <location>
        <begin position="486"/>
        <end position="512"/>
    </location>
</feature>
<evidence type="ECO:0000313" key="13">
    <source>
        <dbReference type="EMBL" id="KAJ4918694.1"/>
    </source>
</evidence>
<keyword evidence="8" id="KW-0206">Cytoskeleton</keyword>
<feature type="compositionally biased region" description="Basic and acidic residues" evidence="12">
    <location>
        <begin position="334"/>
        <end position="356"/>
    </location>
</feature>
<feature type="compositionally biased region" description="Basic and acidic residues" evidence="12">
    <location>
        <begin position="689"/>
        <end position="699"/>
    </location>
</feature>
<comment type="function">
    <text evidence="10">Involved in ciliogenesis.</text>
</comment>
<feature type="compositionally biased region" description="Basic and acidic residues" evidence="12">
    <location>
        <begin position="259"/>
        <end position="276"/>
    </location>
</feature>
<evidence type="ECO:0000256" key="6">
    <source>
        <dbReference type="ARBA" id="ARBA00023054"/>
    </source>
</evidence>
<feature type="compositionally biased region" description="Basic and acidic residues" evidence="12">
    <location>
        <begin position="166"/>
        <end position="175"/>
    </location>
</feature>
<evidence type="ECO:0000256" key="3">
    <source>
        <dbReference type="ARBA" id="ARBA00006663"/>
    </source>
</evidence>
<dbReference type="Proteomes" id="UP001219934">
    <property type="component" value="Unassembled WGS sequence"/>
</dbReference>
<evidence type="ECO:0000256" key="12">
    <source>
        <dbReference type="SAM" id="MobiDB-lite"/>
    </source>
</evidence>
<evidence type="ECO:0000256" key="9">
    <source>
        <dbReference type="ARBA" id="ARBA00023273"/>
    </source>
</evidence>
<dbReference type="InterPro" id="IPR051655">
    <property type="entry name" value="FAM161"/>
</dbReference>
<dbReference type="Pfam" id="PF10595">
    <property type="entry name" value="FAM161A_B"/>
    <property type="match status" value="1"/>
</dbReference>
<feature type="compositionally biased region" description="Basic residues" evidence="12">
    <location>
        <begin position="225"/>
        <end position="234"/>
    </location>
</feature>
<evidence type="ECO:0000256" key="4">
    <source>
        <dbReference type="ARBA" id="ARBA00022490"/>
    </source>
</evidence>
<dbReference type="GO" id="GO:0005814">
    <property type="term" value="C:centriole"/>
    <property type="evidence" value="ECO:0007669"/>
    <property type="project" value="UniProtKB-SubCell"/>
</dbReference>
<dbReference type="InterPro" id="IPR019579">
    <property type="entry name" value="FAM161A/B"/>
</dbReference>
<comment type="subcellular location">
    <subcellularLocation>
        <location evidence="2">Cytoplasm</location>
        <location evidence="2">Cytoskeleton</location>
        <location evidence="2">Cilium basal body</location>
    </subcellularLocation>
    <subcellularLocation>
        <location evidence="1">Cytoplasm</location>
        <location evidence="1">Cytoskeleton</location>
        <location evidence="1">Microtubule organizing center</location>
        <location evidence="1">Centrosome</location>
        <location evidence="1">Centriole</location>
    </subcellularLocation>
</comment>
<keyword evidence="6" id="KW-0175">Coiled coil</keyword>
<dbReference type="GO" id="GO:0005929">
    <property type="term" value="C:cilium"/>
    <property type="evidence" value="ECO:0007669"/>
    <property type="project" value="TreeGrafter"/>
</dbReference>
<evidence type="ECO:0000256" key="8">
    <source>
        <dbReference type="ARBA" id="ARBA00023212"/>
    </source>
</evidence>
<reference evidence="13" key="1">
    <citation type="submission" date="2022-11" db="EMBL/GenBank/DDBJ databases">
        <title>Chromosome-level genome of Pogonophryne albipinna.</title>
        <authorList>
            <person name="Jo E."/>
        </authorList>
    </citation>
    <scope>NUCLEOTIDE SEQUENCE</scope>
    <source>
        <strain evidence="13">SGF0006</strain>
        <tissue evidence="13">Muscle</tissue>
    </source>
</reference>
<comment type="similarity">
    <text evidence="3">Belongs to the FAM161 family.</text>
</comment>
<feature type="region of interest" description="Disordered" evidence="12">
    <location>
        <begin position="212"/>
        <end position="276"/>
    </location>
</feature>
<evidence type="ECO:0000256" key="11">
    <source>
        <dbReference type="ARBA" id="ARBA00039949"/>
    </source>
</evidence>